<dbReference type="SUPFAM" id="SSF52540">
    <property type="entry name" value="P-loop containing nucleoside triphosphate hydrolases"/>
    <property type="match status" value="1"/>
</dbReference>
<comment type="caution">
    <text evidence="13">The sequence shown here is derived from an EMBL/GenBank/DDBJ whole genome shotgun (WGS) entry which is preliminary data.</text>
</comment>
<dbReference type="InterPro" id="IPR056575">
    <property type="entry name" value="WH_MCM3_C"/>
</dbReference>
<keyword evidence="3 9" id="KW-0547">Nucleotide-binding</keyword>
<comment type="function">
    <text evidence="10">Acts as component of the MCM2-7 complex (MCM complex) which is the replicative helicase essential for 'once per cell cycle' DNA replication initiation and elongation in eukaryotic cells. The active ATPase sites in the MCM2-7 ring are formed through the interaction surfaces of two neighboring subunits such that a critical structure of a conserved arginine finger motif is provided in trans relative to the ATP-binding site of the Walker A box of the adjacent subunit. The six ATPase active sites, however, are likely to contribute differentially to the complex helicase activity.</text>
</comment>
<evidence type="ECO:0000313" key="14">
    <source>
        <dbReference type="Proteomes" id="UP000663828"/>
    </source>
</evidence>
<gene>
    <name evidence="13" type="ORF">XAT740_LOCUS58426</name>
</gene>
<dbReference type="GO" id="GO:0005634">
    <property type="term" value="C:nucleus"/>
    <property type="evidence" value="ECO:0007669"/>
    <property type="project" value="UniProtKB-SubCell"/>
</dbReference>
<dbReference type="GO" id="GO:0000727">
    <property type="term" value="P:double-strand break repair via break-induced replication"/>
    <property type="evidence" value="ECO:0007669"/>
    <property type="project" value="TreeGrafter"/>
</dbReference>
<keyword evidence="7 9" id="KW-0238">DNA-binding</keyword>
<keyword evidence="14" id="KW-1185">Reference proteome</keyword>
<evidence type="ECO:0000313" key="13">
    <source>
        <dbReference type="EMBL" id="CAF1669657.1"/>
    </source>
</evidence>
<dbReference type="InterPro" id="IPR031327">
    <property type="entry name" value="MCM"/>
</dbReference>
<dbReference type="GO" id="GO:0017116">
    <property type="term" value="F:single-stranded DNA helicase activity"/>
    <property type="evidence" value="ECO:0007669"/>
    <property type="project" value="TreeGrafter"/>
</dbReference>
<dbReference type="GO" id="GO:0006271">
    <property type="term" value="P:DNA strand elongation involved in DNA replication"/>
    <property type="evidence" value="ECO:0007669"/>
    <property type="project" value="TreeGrafter"/>
</dbReference>
<proteinExistence type="inferred from homology"/>
<keyword evidence="5 10" id="KW-0347">Helicase</keyword>
<dbReference type="EC" id="3.6.4.12" evidence="10"/>
<protein>
    <recommendedName>
        <fullName evidence="10">DNA replication licensing factor MCM3</fullName>
        <ecNumber evidence="10">3.6.4.12</ecNumber>
    </recommendedName>
</protein>
<dbReference type="PANTHER" id="PTHR11630">
    <property type="entry name" value="DNA REPLICATION LICENSING FACTOR MCM FAMILY MEMBER"/>
    <property type="match status" value="1"/>
</dbReference>
<accession>A0A816G503</accession>
<evidence type="ECO:0000256" key="7">
    <source>
        <dbReference type="ARBA" id="ARBA00023125"/>
    </source>
</evidence>
<dbReference type="PANTHER" id="PTHR11630:SF46">
    <property type="entry name" value="DNA REPLICATION LICENSING FACTOR MCM3-RELATED"/>
    <property type="match status" value="1"/>
</dbReference>
<dbReference type="InterPro" id="IPR027417">
    <property type="entry name" value="P-loop_NTPase"/>
</dbReference>
<dbReference type="Proteomes" id="UP000663828">
    <property type="component" value="Unassembled WGS sequence"/>
</dbReference>
<keyword evidence="4 10" id="KW-0378">Hydrolase</keyword>
<dbReference type="Pfam" id="PF23191">
    <property type="entry name" value="WHD_MCM3_C"/>
    <property type="match status" value="1"/>
</dbReference>
<dbReference type="EMBL" id="CAJNOR010012766">
    <property type="protein sequence ID" value="CAF1669657.1"/>
    <property type="molecule type" value="Genomic_DNA"/>
</dbReference>
<dbReference type="InterPro" id="IPR008046">
    <property type="entry name" value="Mcm3"/>
</dbReference>
<dbReference type="AlphaFoldDB" id="A0A816G503"/>
<evidence type="ECO:0000256" key="11">
    <source>
        <dbReference type="SAM" id="MobiDB-lite"/>
    </source>
</evidence>
<feature type="compositionally biased region" description="Acidic residues" evidence="11">
    <location>
        <begin position="265"/>
        <end position="284"/>
    </location>
</feature>
<keyword evidence="2 10" id="KW-0235">DNA replication</keyword>
<evidence type="ECO:0000256" key="1">
    <source>
        <dbReference type="ARBA" id="ARBA00004123"/>
    </source>
</evidence>
<dbReference type="PROSITE" id="PS50051">
    <property type="entry name" value="MCM_2"/>
    <property type="match status" value="1"/>
</dbReference>
<evidence type="ECO:0000256" key="3">
    <source>
        <dbReference type="ARBA" id="ARBA00022741"/>
    </source>
</evidence>
<dbReference type="GO" id="GO:1902975">
    <property type="term" value="P:mitotic DNA replication initiation"/>
    <property type="evidence" value="ECO:0007669"/>
    <property type="project" value="TreeGrafter"/>
</dbReference>
<feature type="domain" description="MCM C-terminal AAA(+) ATPase" evidence="12">
    <location>
        <begin position="1"/>
        <end position="88"/>
    </location>
</feature>
<evidence type="ECO:0000256" key="5">
    <source>
        <dbReference type="ARBA" id="ARBA00022806"/>
    </source>
</evidence>
<feature type="region of interest" description="Disordered" evidence="11">
    <location>
        <begin position="252"/>
        <end position="333"/>
    </location>
</feature>
<dbReference type="InterPro" id="IPR001208">
    <property type="entry name" value="MCM_dom"/>
</dbReference>
<dbReference type="GO" id="GO:0016787">
    <property type="term" value="F:hydrolase activity"/>
    <property type="evidence" value="ECO:0007669"/>
    <property type="project" value="UniProtKB-KW"/>
</dbReference>
<dbReference type="GO" id="GO:0005524">
    <property type="term" value="F:ATP binding"/>
    <property type="evidence" value="ECO:0007669"/>
    <property type="project" value="UniProtKB-UniRule"/>
</dbReference>
<name>A0A816G503_ADIRI</name>
<evidence type="ECO:0000256" key="9">
    <source>
        <dbReference type="RuleBase" id="RU004070"/>
    </source>
</evidence>
<dbReference type="GO" id="GO:0003697">
    <property type="term" value="F:single-stranded DNA binding"/>
    <property type="evidence" value="ECO:0007669"/>
    <property type="project" value="TreeGrafter"/>
</dbReference>
<dbReference type="GO" id="GO:0042555">
    <property type="term" value="C:MCM complex"/>
    <property type="evidence" value="ECO:0007669"/>
    <property type="project" value="UniProtKB-UniRule"/>
</dbReference>
<dbReference type="Gene3D" id="3.40.50.300">
    <property type="entry name" value="P-loop containing nucleotide triphosphate hydrolases"/>
    <property type="match status" value="1"/>
</dbReference>
<dbReference type="InterPro" id="IPR041562">
    <property type="entry name" value="MCM_lid"/>
</dbReference>
<dbReference type="PRINTS" id="PR01659">
    <property type="entry name" value="MCMPROTEIN3"/>
</dbReference>
<dbReference type="Pfam" id="PF00493">
    <property type="entry name" value="MCM"/>
    <property type="match status" value="1"/>
</dbReference>
<organism evidence="13 14">
    <name type="scientific">Adineta ricciae</name>
    <name type="common">Rotifer</name>
    <dbReference type="NCBI Taxonomy" id="249248"/>
    <lineage>
        <taxon>Eukaryota</taxon>
        <taxon>Metazoa</taxon>
        <taxon>Spiralia</taxon>
        <taxon>Gnathifera</taxon>
        <taxon>Rotifera</taxon>
        <taxon>Eurotatoria</taxon>
        <taxon>Bdelloidea</taxon>
        <taxon>Adinetida</taxon>
        <taxon>Adinetidae</taxon>
        <taxon>Adineta</taxon>
    </lineage>
</organism>
<dbReference type="Pfam" id="PF17855">
    <property type="entry name" value="MCM_lid"/>
    <property type="match status" value="1"/>
</dbReference>
<comment type="subcellular location">
    <subcellularLocation>
        <location evidence="1 10">Nucleus</location>
    </subcellularLocation>
</comment>
<evidence type="ECO:0000256" key="2">
    <source>
        <dbReference type="ARBA" id="ARBA00022705"/>
    </source>
</evidence>
<comment type="catalytic activity">
    <reaction evidence="10">
        <text>ATP + H2O = ADP + phosphate + H(+)</text>
        <dbReference type="Rhea" id="RHEA:13065"/>
        <dbReference type="ChEBI" id="CHEBI:15377"/>
        <dbReference type="ChEBI" id="CHEBI:15378"/>
        <dbReference type="ChEBI" id="CHEBI:30616"/>
        <dbReference type="ChEBI" id="CHEBI:43474"/>
        <dbReference type="ChEBI" id="CHEBI:456216"/>
        <dbReference type="EC" id="3.6.4.12"/>
    </reaction>
</comment>
<dbReference type="PRINTS" id="PR01657">
    <property type="entry name" value="MCMFAMILY"/>
</dbReference>
<comment type="similarity">
    <text evidence="9">Belongs to the MCM family.</text>
</comment>
<reference evidence="13" key="1">
    <citation type="submission" date="2021-02" db="EMBL/GenBank/DDBJ databases">
        <authorList>
            <person name="Nowell W R."/>
        </authorList>
    </citation>
    <scope>NUCLEOTIDE SEQUENCE</scope>
</reference>
<evidence type="ECO:0000256" key="6">
    <source>
        <dbReference type="ARBA" id="ARBA00022840"/>
    </source>
</evidence>
<sequence length="404" mass="45844">MSDIDRTAIHEVMEQGRVTIAKAGIHAQLNARCSVLAAANPVYGRYDQYKTPMENIGLQDSLLSRFDLIFVILDNCDMEQDNIIADHVLRMHRYRPPNEADGEVLPFASEVDALTTEQANDAEKDAEDDIQVYDKYDAVLHGPYYSKKTKFINLRFMKKYIHFAKALKPQLTKEAADIIVEEYTRLRNQDLSQTDNQARTQPITARALESMIRLATAHAKCRMSKTVDPEDSEVAIDLVQFAIFKKVLEKNKRKKDANKTTANHDDDEEEIDDDKENDEGDMETDTAPPPSTPKRRRQSSSTDSAPVEIGSASKRARRVARKTTGTDDSTPVVSQISIGPDRLNVFKTHLSTFIDRQPSVTTQEIFDYMKEHDSTFNEDEIRMALAKMQDENQIMLAGEIVIRI</sequence>
<keyword evidence="8 10" id="KW-0539">Nucleus</keyword>
<evidence type="ECO:0000256" key="4">
    <source>
        <dbReference type="ARBA" id="ARBA00022801"/>
    </source>
</evidence>
<dbReference type="SMART" id="SM00350">
    <property type="entry name" value="MCM"/>
    <property type="match status" value="1"/>
</dbReference>
<evidence type="ECO:0000256" key="10">
    <source>
        <dbReference type="RuleBase" id="RU368061"/>
    </source>
</evidence>
<keyword evidence="6 9" id="KW-0067">ATP-binding</keyword>
<evidence type="ECO:0000256" key="8">
    <source>
        <dbReference type="ARBA" id="ARBA00023242"/>
    </source>
</evidence>
<evidence type="ECO:0000259" key="12">
    <source>
        <dbReference type="PROSITE" id="PS50051"/>
    </source>
</evidence>
<comment type="subunit">
    <text evidence="10">Component of the MCM2-7 complex.</text>
</comment>